<keyword evidence="5" id="KW-1185">Reference proteome</keyword>
<sequence length="210" mass="23361">MQAIEQPKALLPTRWAAFVVGWMTALLLLLALTTSANAQQAAPAPGQPPAAPGDAMESAPPAAVVTDQDKRIKDPIQLLQALEKRRMNLDARAKLLETREAEVKRMEEQLSRRIAAMEALRAEIRRDLEEEKRIDDANIARLAKVFSSMKPKQAGAQLEGMERATAVKVLRVLREKTAAKILDKMNRPAAVELADEIGLTMGERRRRRNQ</sequence>
<feature type="signal peptide" evidence="3">
    <location>
        <begin position="1"/>
        <end position="38"/>
    </location>
</feature>
<dbReference type="AlphaFoldDB" id="A0A1Y2K3U3"/>
<proteinExistence type="predicted"/>
<organism evidence="4 5">
    <name type="scientific">Magnetofaba australis IT-1</name>
    <dbReference type="NCBI Taxonomy" id="1434232"/>
    <lineage>
        <taxon>Bacteria</taxon>
        <taxon>Pseudomonadati</taxon>
        <taxon>Pseudomonadota</taxon>
        <taxon>Magnetococcia</taxon>
        <taxon>Magnetococcales</taxon>
        <taxon>Magnetococcaceae</taxon>
        <taxon>Magnetofaba</taxon>
    </lineage>
</organism>
<name>A0A1Y2K3U3_9PROT</name>
<comment type="caution">
    <text evidence="4">The sequence shown here is derived from an EMBL/GenBank/DDBJ whole genome shotgun (WGS) entry which is preliminary data.</text>
</comment>
<evidence type="ECO:0000313" key="4">
    <source>
        <dbReference type="EMBL" id="OSM03936.1"/>
    </source>
</evidence>
<dbReference type="STRING" id="1434232.MAIT1_01033"/>
<dbReference type="SUPFAM" id="SSF158791">
    <property type="entry name" value="MgtE N-terminal domain-like"/>
    <property type="match status" value="1"/>
</dbReference>
<evidence type="ECO:0000256" key="2">
    <source>
        <dbReference type="SAM" id="MobiDB-lite"/>
    </source>
</evidence>
<reference evidence="4 5" key="1">
    <citation type="journal article" date="2016" name="BMC Genomics">
        <title>Combined genomic and structural analyses of a cultured magnetotactic bacterium reveals its niche adaptation to a dynamic environment.</title>
        <authorList>
            <person name="Araujo A.C."/>
            <person name="Morillo V."/>
            <person name="Cypriano J."/>
            <person name="Teixeira L.C."/>
            <person name="Leao P."/>
            <person name="Lyra S."/>
            <person name="Almeida L.G."/>
            <person name="Bazylinski D.A."/>
            <person name="Vasconcellos A.T."/>
            <person name="Abreu F."/>
            <person name="Lins U."/>
        </authorList>
    </citation>
    <scope>NUCLEOTIDE SEQUENCE [LARGE SCALE GENOMIC DNA]</scope>
    <source>
        <strain evidence="4 5">IT-1</strain>
    </source>
</reference>
<feature type="region of interest" description="Disordered" evidence="2">
    <location>
        <begin position="40"/>
        <end position="66"/>
    </location>
</feature>
<gene>
    <name evidence="4" type="ORF">MAIT1_01033</name>
</gene>
<keyword evidence="3" id="KW-0732">Signal</keyword>
<dbReference type="OrthoDB" id="9791432at2"/>
<dbReference type="RefSeq" id="WP_085442061.1">
    <property type="nucleotide sequence ID" value="NZ_LVJN01000019.1"/>
</dbReference>
<evidence type="ECO:0000256" key="1">
    <source>
        <dbReference type="SAM" id="Coils"/>
    </source>
</evidence>
<protein>
    <recommendedName>
        <fullName evidence="6">Magnesium transporter MgtE intracellular domain-containing protein</fullName>
    </recommendedName>
</protein>
<evidence type="ECO:0000256" key="3">
    <source>
        <dbReference type="SAM" id="SignalP"/>
    </source>
</evidence>
<feature type="coiled-coil region" evidence="1">
    <location>
        <begin position="79"/>
        <end position="134"/>
    </location>
</feature>
<evidence type="ECO:0008006" key="6">
    <source>
        <dbReference type="Google" id="ProtNLM"/>
    </source>
</evidence>
<dbReference type="EMBL" id="LVJN01000019">
    <property type="protein sequence ID" value="OSM03936.1"/>
    <property type="molecule type" value="Genomic_DNA"/>
</dbReference>
<keyword evidence="1" id="KW-0175">Coiled coil</keyword>
<feature type="chain" id="PRO_5013096157" description="Magnesium transporter MgtE intracellular domain-containing protein" evidence="3">
    <location>
        <begin position="39"/>
        <end position="210"/>
    </location>
</feature>
<evidence type="ECO:0000313" key="5">
    <source>
        <dbReference type="Proteomes" id="UP000194003"/>
    </source>
</evidence>
<dbReference type="Proteomes" id="UP000194003">
    <property type="component" value="Unassembled WGS sequence"/>
</dbReference>
<accession>A0A1Y2K3U3</accession>